<proteinExistence type="inferred from homology"/>
<reference evidence="11 12" key="1">
    <citation type="journal article" date="2014" name="BMC Vet. Res.">
        <title>First report of Corynebacterium pseudotuberculosis from caseous lymphadenitis lesions in Black Alentejano pig (Sus scrofa domesticus).</title>
        <authorList>
            <person name="Oliveira M."/>
            <person name="Barroco C."/>
            <person name="Mottola C."/>
            <person name="Santos R."/>
            <person name="Lemsaddek A."/>
            <person name="Tavares L."/>
            <person name="Semedo-Lemsaddek T."/>
        </authorList>
    </citation>
    <scope>NUCLEOTIDE SEQUENCE [LARGE SCALE GENOMIC DNA]</scope>
    <source>
        <strain evidence="11 12">PO100/5</strain>
    </source>
</reference>
<dbReference type="CDD" id="cd02163">
    <property type="entry name" value="PPAT"/>
    <property type="match status" value="1"/>
</dbReference>
<dbReference type="GO" id="GO:0005737">
    <property type="term" value="C:cytoplasm"/>
    <property type="evidence" value="ECO:0007669"/>
    <property type="project" value="UniProtKB-SubCell"/>
</dbReference>
<evidence type="ECO:0000313" key="11">
    <source>
        <dbReference type="EMBL" id="ARU46042.1"/>
    </source>
</evidence>
<dbReference type="GeneID" id="75007729"/>
<dbReference type="InterPro" id="IPR001980">
    <property type="entry name" value="PPAT"/>
</dbReference>
<dbReference type="RefSeq" id="WP_087453864.1">
    <property type="nucleotide sequence ID" value="NZ_CP021417.2"/>
</dbReference>
<feature type="site" description="Transition state stabilizer" evidence="9">
    <location>
        <position position="18"/>
    </location>
</feature>
<dbReference type="EC" id="2.7.7.3" evidence="9"/>
<keyword evidence="7 9" id="KW-0173">Coenzyme A biosynthesis</keyword>
<dbReference type="KEGG" id="csil:CBE74_05575"/>
<keyword evidence="2 9" id="KW-0808">Transferase</keyword>
<accession>A0A7Y4P9A8</accession>
<feature type="binding site" evidence="9">
    <location>
        <position position="103"/>
    </location>
    <ligand>
        <name>ATP</name>
        <dbReference type="ChEBI" id="CHEBI:30616"/>
    </ligand>
</feature>
<evidence type="ECO:0000313" key="12">
    <source>
        <dbReference type="Proteomes" id="UP000195652"/>
    </source>
</evidence>
<evidence type="ECO:0000256" key="9">
    <source>
        <dbReference type="HAMAP-Rule" id="MF_00151"/>
    </source>
</evidence>
<feature type="binding site" evidence="9">
    <location>
        <position position="42"/>
    </location>
    <ligand>
        <name>substrate</name>
    </ligand>
</feature>
<comment type="function">
    <text evidence="9">Reversibly transfers an adenylyl group from ATP to 4'-phosphopantetheine, yielding dephospho-CoA (dPCoA) and pyrophosphate.</text>
</comment>
<reference evidence="11 12" key="2">
    <citation type="journal article" date="2020" name="Antonie Van Leeuwenhoek">
        <title>Phylogenomic characterisation of a novel corynebacterial species pathogenic to animals.</title>
        <authorList>
            <person name="Moller J."/>
            <person name="Musella L."/>
            <person name="Melnikov V."/>
            <person name="Geissdorfer W."/>
            <person name="Burkovski A."/>
            <person name="Sangal V."/>
        </authorList>
    </citation>
    <scope>NUCLEOTIDE SEQUENCE [LARGE SCALE GENOMIC DNA]</scope>
    <source>
        <strain evidence="11 12">PO100/5</strain>
    </source>
</reference>
<dbReference type="AlphaFoldDB" id="A0A7Y4P9A8"/>
<feature type="binding site" evidence="9">
    <location>
        <position position="78"/>
    </location>
    <ligand>
        <name>substrate</name>
    </ligand>
</feature>
<comment type="catalytic activity">
    <reaction evidence="8 9">
        <text>(R)-4'-phosphopantetheine + ATP + H(+) = 3'-dephospho-CoA + diphosphate</text>
        <dbReference type="Rhea" id="RHEA:19801"/>
        <dbReference type="ChEBI" id="CHEBI:15378"/>
        <dbReference type="ChEBI" id="CHEBI:30616"/>
        <dbReference type="ChEBI" id="CHEBI:33019"/>
        <dbReference type="ChEBI" id="CHEBI:57328"/>
        <dbReference type="ChEBI" id="CHEBI:61723"/>
        <dbReference type="EC" id="2.7.7.3"/>
    </reaction>
</comment>
<keyword evidence="6 9" id="KW-0460">Magnesium</keyword>
<protein>
    <recommendedName>
        <fullName evidence="9">Phosphopantetheine adenylyltransferase</fullName>
        <ecNumber evidence="9">2.7.7.3</ecNumber>
    </recommendedName>
    <alternativeName>
        <fullName evidence="9">Dephospho-CoA pyrophosphorylase</fullName>
    </alternativeName>
    <alternativeName>
        <fullName evidence="9">Pantetheine-phosphate adenylyltransferase</fullName>
        <shortName evidence="9">PPAT</shortName>
    </alternativeName>
</protein>
<dbReference type="InterPro" id="IPR014729">
    <property type="entry name" value="Rossmann-like_a/b/a_fold"/>
</dbReference>
<evidence type="ECO:0000256" key="6">
    <source>
        <dbReference type="ARBA" id="ARBA00022842"/>
    </source>
</evidence>
<sequence length="162" mass="17543">MAIHAVCPGSFDPVTKGHIDIIGRAAEMYDHVTVLVTANPNKPSGMFNVEERKDLIRAAVLEVGGLDNVSVDHWGGLLVDYTNTHNVSVLVKGLRTALDYEYELPMAQMNRKLSGIDTAFLMTDPAYGYISSTLCKEVVKYGGNVDDMLPAAVSAAMKQKLG</sequence>
<dbReference type="Pfam" id="PF01467">
    <property type="entry name" value="CTP_transf_like"/>
    <property type="match status" value="1"/>
</dbReference>
<comment type="subunit">
    <text evidence="9">Homohexamer.</text>
</comment>
<keyword evidence="3 9" id="KW-0548">Nucleotidyltransferase</keyword>
<evidence type="ECO:0000259" key="10">
    <source>
        <dbReference type="Pfam" id="PF01467"/>
    </source>
</evidence>
<dbReference type="GO" id="GO:0015937">
    <property type="term" value="P:coenzyme A biosynthetic process"/>
    <property type="evidence" value="ECO:0007669"/>
    <property type="project" value="UniProtKB-UniRule"/>
</dbReference>
<keyword evidence="12" id="KW-1185">Reference proteome</keyword>
<dbReference type="InterPro" id="IPR004821">
    <property type="entry name" value="Cyt_trans-like"/>
</dbReference>
<dbReference type="Gene3D" id="3.40.50.620">
    <property type="entry name" value="HUPs"/>
    <property type="match status" value="1"/>
</dbReference>
<feature type="binding site" evidence="9">
    <location>
        <position position="10"/>
    </location>
    <ligand>
        <name>substrate</name>
    </ligand>
</feature>
<reference evidence="11 12" key="4">
    <citation type="journal article" date="2020" name="PLoS ONE">
        <title>Taxonomic classification of strain PO100/5 shows a broader geographic distribution and genetic markers of the recently described Corynebacterium silvaticum.</title>
        <authorList>
            <person name="Viana M.V.C."/>
            <person name="Profeta R."/>
            <person name="da Silva A.L."/>
            <person name="Hurtado R."/>
            <person name="Cerqueira J.C."/>
            <person name="Ribeiro B.F.S."/>
            <person name="Almeida M.O."/>
            <person name="Morais-Rodrigues F."/>
            <person name="Soares S.C."/>
            <person name="Oliveira M."/>
            <person name="Tavares L."/>
            <person name="Figueiredo H."/>
            <person name="Wattam A.R."/>
            <person name="Barh D."/>
            <person name="Ghosh P."/>
            <person name="Silva A."/>
            <person name="Azevedo V."/>
        </authorList>
    </citation>
    <scope>NUCLEOTIDE SEQUENCE [LARGE SCALE GENOMIC DNA]</scope>
    <source>
        <strain evidence="11 12">PO100/5</strain>
    </source>
</reference>
<comment type="cofactor">
    <cofactor evidence="9">
        <name>Mg(2+)</name>
        <dbReference type="ChEBI" id="CHEBI:18420"/>
    </cofactor>
</comment>
<dbReference type="NCBIfam" id="TIGR01510">
    <property type="entry name" value="coaD_prev_kdtB"/>
    <property type="match status" value="1"/>
</dbReference>
<dbReference type="NCBIfam" id="TIGR00125">
    <property type="entry name" value="cyt_tran_rel"/>
    <property type="match status" value="1"/>
</dbReference>
<gene>
    <name evidence="9 11" type="primary">coaD</name>
    <name evidence="11" type="ORF">CBE74_05575</name>
</gene>
<dbReference type="PANTHER" id="PTHR21342">
    <property type="entry name" value="PHOSPHOPANTETHEINE ADENYLYLTRANSFERASE"/>
    <property type="match status" value="1"/>
</dbReference>
<feature type="binding site" evidence="9">
    <location>
        <position position="92"/>
    </location>
    <ligand>
        <name>substrate</name>
    </ligand>
</feature>
<dbReference type="Proteomes" id="UP000195652">
    <property type="component" value="Chromosome"/>
</dbReference>
<keyword evidence="4 9" id="KW-0547">Nucleotide-binding</keyword>
<name>A0A7Y4P9A8_9CORY</name>
<dbReference type="OrthoDB" id="9806661at2"/>
<evidence type="ECO:0000256" key="2">
    <source>
        <dbReference type="ARBA" id="ARBA00022679"/>
    </source>
</evidence>
<evidence type="ECO:0000256" key="7">
    <source>
        <dbReference type="ARBA" id="ARBA00022993"/>
    </source>
</evidence>
<dbReference type="PRINTS" id="PR01020">
    <property type="entry name" value="LPSBIOSNTHSS"/>
</dbReference>
<feature type="binding site" evidence="9">
    <location>
        <begin position="10"/>
        <end position="11"/>
    </location>
    <ligand>
        <name>ATP</name>
        <dbReference type="ChEBI" id="CHEBI:30616"/>
    </ligand>
</feature>
<dbReference type="HAMAP" id="MF_00151">
    <property type="entry name" value="PPAT_bact"/>
    <property type="match status" value="1"/>
</dbReference>
<organism evidence="11 12">
    <name type="scientific">Corynebacterium silvaticum</name>
    <dbReference type="NCBI Taxonomy" id="2320431"/>
    <lineage>
        <taxon>Bacteria</taxon>
        <taxon>Bacillati</taxon>
        <taxon>Actinomycetota</taxon>
        <taxon>Actinomycetes</taxon>
        <taxon>Mycobacteriales</taxon>
        <taxon>Corynebacteriaceae</taxon>
        <taxon>Corynebacterium</taxon>
    </lineage>
</organism>
<feature type="domain" description="Cytidyltransferase-like" evidence="10">
    <location>
        <begin position="6"/>
        <end position="137"/>
    </location>
</feature>
<dbReference type="EMBL" id="CP021417">
    <property type="protein sequence ID" value="ARU46042.1"/>
    <property type="molecule type" value="Genomic_DNA"/>
</dbReference>
<comment type="similarity">
    <text evidence="9">Belongs to the bacterial CoaD family.</text>
</comment>
<dbReference type="GO" id="GO:0005524">
    <property type="term" value="F:ATP binding"/>
    <property type="evidence" value="ECO:0007669"/>
    <property type="project" value="UniProtKB-KW"/>
</dbReference>
<comment type="subcellular location">
    <subcellularLocation>
        <location evidence="9">Cytoplasm</location>
    </subcellularLocation>
</comment>
<dbReference type="SUPFAM" id="SSF52374">
    <property type="entry name" value="Nucleotidylyl transferase"/>
    <property type="match status" value="1"/>
</dbReference>
<evidence type="ECO:0000256" key="8">
    <source>
        <dbReference type="ARBA" id="ARBA00029346"/>
    </source>
</evidence>
<feature type="binding site" evidence="9">
    <location>
        <position position="18"/>
    </location>
    <ligand>
        <name>ATP</name>
        <dbReference type="ChEBI" id="CHEBI:30616"/>
    </ligand>
</feature>
<evidence type="ECO:0000256" key="4">
    <source>
        <dbReference type="ARBA" id="ARBA00022741"/>
    </source>
</evidence>
<keyword evidence="1 9" id="KW-0963">Cytoplasm</keyword>
<reference evidence="11 12" key="3">
    <citation type="journal article" date="2020" name="Int. J. Syst. Evol. Microbiol.">
        <title>Corynebacterium silvaticum sp. nov., a unique group of NTTB corynebacteria in wild boar and roe deer.</title>
        <authorList>
            <person name="Dangel A."/>
            <person name="Berger A."/>
            <person name="Rau J."/>
            <person name="Eisenberg T."/>
            <person name="Kampfer P."/>
            <person name="Margos G."/>
            <person name="Contzen M."/>
            <person name="Busse H.J."/>
            <person name="Konrad R."/>
            <person name="Peters M."/>
            <person name="Sting R."/>
            <person name="Sing A."/>
        </authorList>
    </citation>
    <scope>NUCLEOTIDE SEQUENCE [LARGE SCALE GENOMIC DNA]</scope>
    <source>
        <strain evidence="11 12">PO100/5</strain>
    </source>
</reference>
<dbReference type="UniPathway" id="UPA00241">
    <property type="reaction ID" value="UER00355"/>
</dbReference>
<feature type="binding site" evidence="9">
    <location>
        <begin position="93"/>
        <end position="95"/>
    </location>
    <ligand>
        <name>ATP</name>
        <dbReference type="ChEBI" id="CHEBI:30616"/>
    </ligand>
</feature>
<comment type="pathway">
    <text evidence="9">Cofactor biosynthesis; coenzyme A biosynthesis; CoA from (R)-pantothenate: step 4/5.</text>
</comment>
<evidence type="ECO:0000256" key="1">
    <source>
        <dbReference type="ARBA" id="ARBA00022490"/>
    </source>
</evidence>
<evidence type="ECO:0000256" key="3">
    <source>
        <dbReference type="ARBA" id="ARBA00022695"/>
    </source>
</evidence>
<evidence type="ECO:0000256" key="5">
    <source>
        <dbReference type="ARBA" id="ARBA00022840"/>
    </source>
</evidence>
<feature type="binding site" evidence="9">
    <location>
        <begin position="127"/>
        <end position="133"/>
    </location>
    <ligand>
        <name>ATP</name>
        <dbReference type="ChEBI" id="CHEBI:30616"/>
    </ligand>
</feature>
<dbReference type="GO" id="GO:0004595">
    <property type="term" value="F:pantetheine-phosphate adenylyltransferase activity"/>
    <property type="evidence" value="ECO:0007669"/>
    <property type="project" value="UniProtKB-UniRule"/>
</dbReference>
<dbReference type="PANTHER" id="PTHR21342:SF1">
    <property type="entry name" value="PHOSPHOPANTETHEINE ADENYLYLTRANSFERASE"/>
    <property type="match status" value="1"/>
</dbReference>
<keyword evidence="5 9" id="KW-0067">ATP-binding</keyword>